<evidence type="ECO:0000256" key="7">
    <source>
        <dbReference type="ARBA" id="ARBA00023180"/>
    </source>
</evidence>
<dbReference type="STRING" id="9986.ENSOCUP00000036250"/>
<dbReference type="Bgee" id="ENSOCUG00000009546">
    <property type="expression patterns" value="Expressed in uterus and 2 other cell types or tissues"/>
</dbReference>
<proteinExistence type="predicted"/>
<feature type="chain" id="PRO_5023863857" evidence="10">
    <location>
        <begin position="17"/>
        <end position="576"/>
    </location>
</feature>
<dbReference type="Gene3D" id="2.60.40.10">
    <property type="entry name" value="Immunoglobulins"/>
    <property type="match status" value="1"/>
</dbReference>
<dbReference type="AlphaFoldDB" id="A0A5F9CSB2"/>
<evidence type="ECO:0000256" key="8">
    <source>
        <dbReference type="SAM" id="MobiDB-lite"/>
    </source>
</evidence>
<dbReference type="PROSITE" id="PS50853">
    <property type="entry name" value="FN3"/>
    <property type="match status" value="1"/>
</dbReference>
<organism evidence="12 13">
    <name type="scientific">Oryctolagus cuniculus</name>
    <name type="common">Rabbit</name>
    <dbReference type="NCBI Taxonomy" id="9986"/>
    <lineage>
        <taxon>Eukaryota</taxon>
        <taxon>Metazoa</taxon>
        <taxon>Chordata</taxon>
        <taxon>Craniata</taxon>
        <taxon>Vertebrata</taxon>
        <taxon>Euteleostomi</taxon>
        <taxon>Mammalia</taxon>
        <taxon>Eutheria</taxon>
        <taxon>Euarchontoglires</taxon>
        <taxon>Glires</taxon>
        <taxon>Lagomorpha</taxon>
        <taxon>Leporidae</taxon>
        <taxon>Oryctolagus</taxon>
    </lineage>
</organism>
<feature type="region of interest" description="Disordered" evidence="8">
    <location>
        <begin position="514"/>
        <end position="534"/>
    </location>
</feature>
<keyword evidence="5 9" id="KW-0472">Membrane</keyword>
<dbReference type="InterPro" id="IPR003531">
    <property type="entry name" value="Hempt_rcpt_S_F1_CS"/>
</dbReference>
<dbReference type="GO" id="GO:0016064">
    <property type="term" value="P:immunoglobulin mediated immune response"/>
    <property type="evidence" value="ECO:0007669"/>
    <property type="project" value="TreeGrafter"/>
</dbReference>
<reference evidence="12 13" key="1">
    <citation type="journal article" date="2011" name="Nature">
        <title>A high-resolution map of human evolutionary constraint using 29 mammals.</title>
        <authorList>
            <person name="Lindblad-Toh K."/>
            <person name="Garber M."/>
            <person name="Zuk O."/>
            <person name="Lin M.F."/>
            <person name="Parker B.J."/>
            <person name="Washietl S."/>
            <person name="Kheradpour P."/>
            <person name="Ernst J."/>
            <person name="Jordan G."/>
            <person name="Mauceli E."/>
            <person name="Ward L.D."/>
            <person name="Lowe C.B."/>
            <person name="Holloway A.K."/>
            <person name="Clamp M."/>
            <person name="Gnerre S."/>
            <person name="Alfoldi J."/>
            <person name="Beal K."/>
            <person name="Chang J."/>
            <person name="Clawson H."/>
            <person name="Cuff J."/>
            <person name="Di Palma F."/>
            <person name="Fitzgerald S."/>
            <person name="Flicek P."/>
            <person name="Guttman M."/>
            <person name="Hubisz M.J."/>
            <person name="Jaffe D.B."/>
            <person name="Jungreis I."/>
            <person name="Kent W.J."/>
            <person name="Kostka D."/>
            <person name="Lara M."/>
            <person name="Martins A.L."/>
            <person name="Massingham T."/>
            <person name="Moltke I."/>
            <person name="Raney B.J."/>
            <person name="Rasmussen M.D."/>
            <person name="Robinson J."/>
            <person name="Stark A."/>
            <person name="Vilella A.J."/>
            <person name="Wen J."/>
            <person name="Xie X."/>
            <person name="Zody M.C."/>
            <person name="Baldwin J."/>
            <person name="Bloom T."/>
            <person name="Chin C.W."/>
            <person name="Heiman D."/>
            <person name="Nicol R."/>
            <person name="Nusbaum C."/>
            <person name="Young S."/>
            <person name="Wilkinson J."/>
            <person name="Worley K.C."/>
            <person name="Kovar C.L."/>
            <person name="Muzny D.M."/>
            <person name="Gibbs R.A."/>
            <person name="Cree A."/>
            <person name="Dihn H.H."/>
            <person name="Fowler G."/>
            <person name="Jhangiani S."/>
            <person name="Joshi V."/>
            <person name="Lee S."/>
            <person name="Lewis L.R."/>
            <person name="Nazareth L.V."/>
            <person name="Okwuonu G."/>
            <person name="Santibanez J."/>
            <person name="Warren W.C."/>
            <person name="Mardis E.R."/>
            <person name="Weinstock G.M."/>
            <person name="Wilson R.K."/>
            <person name="Delehaunty K."/>
            <person name="Dooling D."/>
            <person name="Fronik C."/>
            <person name="Fulton L."/>
            <person name="Fulton B."/>
            <person name="Graves T."/>
            <person name="Minx P."/>
            <person name="Sodergren E."/>
            <person name="Birney E."/>
            <person name="Margulies E.H."/>
            <person name="Herrero J."/>
            <person name="Green E.D."/>
            <person name="Haussler D."/>
            <person name="Siepel A."/>
            <person name="Goldman N."/>
            <person name="Pollard K.S."/>
            <person name="Pedersen J.S."/>
            <person name="Lander E.S."/>
            <person name="Kellis M."/>
        </authorList>
    </citation>
    <scope>NUCLEOTIDE SEQUENCE [LARGE SCALE GENOMIC DNA]</scope>
    <source>
        <strain evidence="13">Thorbecke</strain>
    </source>
</reference>
<dbReference type="GO" id="GO:0009897">
    <property type="term" value="C:external side of plasma membrane"/>
    <property type="evidence" value="ECO:0007669"/>
    <property type="project" value="TreeGrafter"/>
</dbReference>
<dbReference type="Ensembl" id="ENSOCUT00000038894.1">
    <property type="protein sequence ID" value="ENSOCUP00000036250.1"/>
    <property type="gene ID" value="ENSOCUG00000009546.4"/>
</dbReference>
<keyword evidence="6" id="KW-0675">Receptor</keyword>
<dbReference type="GO" id="GO:0019983">
    <property type="term" value="F:interleukin-9 binding"/>
    <property type="evidence" value="ECO:0007669"/>
    <property type="project" value="TreeGrafter"/>
</dbReference>
<comment type="subcellular location">
    <subcellularLocation>
        <location evidence="1">Membrane</location>
        <topology evidence="1">Single-pass type I membrane protein</topology>
    </subcellularLocation>
</comment>
<name>A0A5F9CSB2_RABIT</name>
<evidence type="ECO:0000313" key="13">
    <source>
        <dbReference type="Proteomes" id="UP000001811"/>
    </source>
</evidence>
<dbReference type="InterPro" id="IPR003961">
    <property type="entry name" value="FN3_dom"/>
</dbReference>
<sequence length="576" mass="61818">MGTWLLVCTCLCVCACWEVSVSEAGGGEGGRPSLCAWGGVGKQGSAWISVPLTPGPLTDPPDASLGLPCLLARALTSSVVTVSLGCARSDPPPPTPGLGPYAPTVGSQRSLTPGPRVAAFTCLNNNILRIDCRGSAPELDQGCGPWLLFTSNQVPGSKHRCVFRGSACTVLLPPTEVLVPSDSFSITLHYFVSGKEQVRLVDRQYLPRRNVKLDPPSDLQSNISSGSCVLTWSVSLALEPLTTLLSYELAFKRQEEAWEGAQHKDRIVGVTRITLEAIELEPGSTYEARLRVQMATLEDDTEEERYEGQWSEWSQPVCFRPPQRRGSLIPPWGQLDSTLVAVSIFILLSGLIYLLFKLSPRVKRSFHQDVPTPAVFFQPLYSVHNGNFQTWTGAHRPGLQLSPDGVHTLPGASESSDWETITPLTYSPMHPRESVGLQRKEGTGMGLPGAPGSEVPPAGCVEWKAQPPVYLPQEDWAPMAPTGLAASDLEDRSKYCVLGFYGGCYPTAFPGNTQSSEPVPAAARGLSCDPQGSDLQPRDAYVAVGQNEGQDQGTGTAGAPLGHCAPCFLREAVAQP</sequence>
<evidence type="ECO:0000256" key="9">
    <source>
        <dbReference type="SAM" id="Phobius"/>
    </source>
</evidence>
<gene>
    <name evidence="12" type="primary">IL9R</name>
</gene>
<evidence type="ECO:0000259" key="11">
    <source>
        <dbReference type="PROSITE" id="PS50853"/>
    </source>
</evidence>
<accession>A0A5F9CSB2</accession>
<evidence type="ECO:0000256" key="4">
    <source>
        <dbReference type="ARBA" id="ARBA00022989"/>
    </source>
</evidence>
<evidence type="ECO:0000256" key="6">
    <source>
        <dbReference type="ARBA" id="ARBA00023170"/>
    </source>
</evidence>
<feature type="signal peptide" evidence="10">
    <location>
        <begin position="1"/>
        <end position="16"/>
    </location>
</feature>
<evidence type="ECO:0000313" key="12">
    <source>
        <dbReference type="Ensembl" id="ENSOCUP00000036250.1"/>
    </source>
</evidence>
<dbReference type="InterPro" id="IPR013783">
    <property type="entry name" value="Ig-like_fold"/>
</dbReference>
<dbReference type="PROSITE" id="PS01355">
    <property type="entry name" value="HEMATOPO_REC_S_F1"/>
    <property type="match status" value="1"/>
</dbReference>
<dbReference type="InParanoid" id="A0A5F9CSB2"/>
<reference evidence="12" key="3">
    <citation type="submission" date="2025-09" db="UniProtKB">
        <authorList>
            <consortium name="Ensembl"/>
        </authorList>
    </citation>
    <scope>IDENTIFICATION</scope>
    <source>
        <strain evidence="12">Thorbecke</strain>
    </source>
</reference>
<keyword evidence="2 9" id="KW-0812">Transmembrane</keyword>
<keyword evidence="3 10" id="KW-0732">Signal</keyword>
<dbReference type="GeneTree" id="ENSGT00510000049125"/>
<dbReference type="CDD" id="cd00063">
    <property type="entry name" value="FN3"/>
    <property type="match status" value="1"/>
</dbReference>
<dbReference type="SUPFAM" id="SSF49265">
    <property type="entry name" value="Fibronectin type III"/>
    <property type="match status" value="1"/>
</dbReference>
<keyword evidence="13" id="KW-1185">Reference proteome</keyword>
<evidence type="ECO:0000256" key="3">
    <source>
        <dbReference type="ARBA" id="ARBA00022729"/>
    </source>
</evidence>
<keyword evidence="7" id="KW-0325">Glycoprotein</keyword>
<keyword evidence="4 9" id="KW-1133">Transmembrane helix</keyword>
<dbReference type="GO" id="GO:0004919">
    <property type="term" value="F:interleukin-9 receptor activity"/>
    <property type="evidence" value="ECO:0007669"/>
    <property type="project" value="Ensembl"/>
</dbReference>
<evidence type="ECO:0000256" key="5">
    <source>
        <dbReference type="ARBA" id="ARBA00023136"/>
    </source>
</evidence>
<dbReference type="InterPro" id="IPR036116">
    <property type="entry name" value="FN3_sf"/>
</dbReference>
<feature type="transmembrane region" description="Helical" evidence="9">
    <location>
        <begin position="338"/>
        <end position="356"/>
    </location>
</feature>
<protein>
    <submittedName>
        <fullName evidence="12">Interleukin 9 receptor</fullName>
    </submittedName>
</protein>
<dbReference type="PANTHER" id="PTHR23037">
    <property type="entry name" value="CYTOKINE RECEPTOR"/>
    <property type="match status" value="1"/>
</dbReference>
<feature type="domain" description="Fibronectin type-III" evidence="11">
    <location>
        <begin position="215"/>
        <end position="322"/>
    </location>
</feature>
<evidence type="ECO:0000256" key="1">
    <source>
        <dbReference type="ARBA" id="ARBA00004479"/>
    </source>
</evidence>
<evidence type="ECO:0000256" key="2">
    <source>
        <dbReference type="ARBA" id="ARBA00022692"/>
    </source>
</evidence>
<dbReference type="FunCoup" id="A0A5F9CSB2">
    <property type="interactions" value="53"/>
</dbReference>
<evidence type="ECO:0000256" key="10">
    <source>
        <dbReference type="SAM" id="SignalP"/>
    </source>
</evidence>
<reference evidence="12" key="2">
    <citation type="submission" date="2025-08" db="UniProtKB">
        <authorList>
            <consortium name="Ensembl"/>
        </authorList>
    </citation>
    <scope>IDENTIFICATION</scope>
    <source>
        <strain evidence="12">Thorbecke</strain>
    </source>
</reference>
<dbReference type="Proteomes" id="UP000001811">
    <property type="component" value="Unplaced"/>
</dbReference>
<dbReference type="PANTHER" id="PTHR23037:SF29">
    <property type="entry name" value="INTERLEUKIN-9 RECEPTOR"/>
    <property type="match status" value="1"/>
</dbReference>